<evidence type="ECO:0000313" key="2">
    <source>
        <dbReference type="Proteomes" id="UP000294557"/>
    </source>
</evidence>
<evidence type="ECO:0000313" key="1">
    <source>
        <dbReference type="EMBL" id="QBP33071.1"/>
    </source>
</evidence>
<gene>
    <name evidence="1" type="ORF">CHB7_gp119</name>
</gene>
<reference evidence="1 2" key="1">
    <citation type="submission" date="2019-02" db="EMBL/GenBank/DDBJ databases">
        <title>A cornucopia of Shigella phages from the Cornhusker state.</title>
        <authorList>
            <person name="Doore S.M."/>
            <person name="Schrad J.R."/>
            <person name="Perrett H.R."/>
            <person name="Dover J.A."/>
            <person name="Schrad K.P."/>
            <person name="Dean W.F."/>
            <person name="Parent K.N."/>
        </authorList>
    </citation>
    <scope>NUCLEOTIDE SEQUENCE [LARGE SCALE GENOMIC DNA]</scope>
</reference>
<accession>A0A482JH41</accession>
<protein>
    <submittedName>
        <fullName evidence="1">Uncharacterized protein</fullName>
    </submittedName>
</protein>
<dbReference type="EMBL" id="MK562504">
    <property type="protein sequence ID" value="QBP33071.1"/>
    <property type="molecule type" value="Genomic_DNA"/>
</dbReference>
<keyword evidence="2" id="KW-1185">Reference proteome</keyword>
<dbReference type="Proteomes" id="UP000294557">
    <property type="component" value="Segment"/>
</dbReference>
<name>A0A482JH41_9CAUD</name>
<sequence length="133" mass="14941">MANNKEVAILKARLTVNRINAITSTAPDETLHNIIGKIQGVILDVENIKNSLANVANGSTLDGAQYEMADMLAKSKVMNKELDLKMFRFAVKVWLSIEFDANFAIADFFATWLQRNLTKQDFQDICDVIYAEL</sequence>
<organism evidence="1 2">
    <name type="scientific">Enterobacteria phage CHB7</name>
    <dbReference type="NCBI Taxonomy" id="2530182"/>
    <lineage>
        <taxon>Viruses</taxon>
        <taxon>Duplodnaviria</taxon>
        <taxon>Heunggongvirae</taxon>
        <taxon>Uroviricota</taxon>
        <taxon>Caudoviricetes</taxon>
        <taxon>Andersonviridae</taxon>
        <taxon>Ounavirinae</taxon>
        <taxon>Mooglevirus</taxon>
        <taxon>Mooglevirus CHB7</taxon>
    </lineage>
</organism>
<proteinExistence type="predicted"/>